<sequence>MTTRAPRTRSRAKSEATRLRIFDAAIQVFADRGYADTPLTAIAAQAGLETGSLYYYYPSKHALTAAVLEHTLTRVFDVVRGEVEGLDDEAGPVDRIRAAIRGQILAARVQPEYVASYISVIGQVPAEVRRLHRTHEGAYGRYWADLMSAAAAAGLVRADITPVNLYMMIIGALTWTVEWPSLGNTSVESITETACCMFLVGAENSA</sequence>
<dbReference type="PANTHER" id="PTHR30055:SF223">
    <property type="entry name" value="HTH-TYPE TRANSCRIPTIONAL REGULATOR UIDR"/>
    <property type="match status" value="1"/>
</dbReference>
<dbReference type="InterPro" id="IPR009057">
    <property type="entry name" value="Homeodomain-like_sf"/>
</dbReference>
<gene>
    <name evidence="4" type="ORF">EFK50_13705</name>
</gene>
<feature type="domain" description="HTH tetR-type" evidence="3">
    <location>
        <begin position="15"/>
        <end position="75"/>
    </location>
</feature>
<dbReference type="Pfam" id="PF17932">
    <property type="entry name" value="TetR_C_24"/>
    <property type="match status" value="1"/>
</dbReference>
<dbReference type="InterPro" id="IPR041490">
    <property type="entry name" value="KstR2_TetR_C"/>
</dbReference>
<dbReference type="EMBL" id="RJSE01000007">
    <property type="protein sequence ID" value="RNL62797.1"/>
    <property type="molecule type" value="Genomic_DNA"/>
</dbReference>
<dbReference type="GO" id="GO:0000976">
    <property type="term" value="F:transcription cis-regulatory region binding"/>
    <property type="evidence" value="ECO:0007669"/>
    <property type="project" value="TreeGrafter"/>
</dbReference>
<dbReference type="Proteomes" id="UP000267128">
    <property type="component" value="Unassembled WGS sequence"/>
</dbReference>
<dbReference type="Gene3D" id="1.10.10.60">
    <property type="entry name" value="Homeodomain-like"/>
    <property type="match status" value="1"/>
</dbReference>
<feature type="DNA-binding region" description="H-T-H motif" evidence="2">
    <location>
        <begin position="38"/>
        <end position="57"/>
    </location>
</feature>
<evidence type="ECO:0000256" key="2">
    <source>
        <dbReference type="PROSITE-ProRule" id="PRU00335"/>
    </source>
</evidence>
<dbReference type="InterPro" id="IPR001647">
    <property type="entry name" value="HTH_TetR"/>
</dbReference>
<proteinExistence type="predicted"/>
<evidence type="ECO:0000313" key="5">
    <source>
        <dbReference type="Proteomes" id="UP000267128"/>
    </source>
</evidence>
<comment type="caution">
    <text evidence="4">The sequence shown here is derived from an EMBL/GenBank/DDBJ whole genome shotgun (WGS) entry which is preliminary data.</text>
</comment>
<organism evidence="4 5">
    <name type="scientific">Nocardioides marmoriginsengisoli</name>
    <dbReference type="NCBI Taxonomy" id="661483"/>
    <lineage>
        <taxon>Bacteria</taxon>
        <taxon>Bacillati</taxon>
        <taxon>Actinomycetota</taxon>
        <taxon>Actinomycetes</taxon>
        <taxon>Propionibacteriales</taxon>
        <taxon>Nocardioidaceae</taxon>
        <taxon>Nocardioides</taxon>
    </lineage>
</organism>
<dbReference type="OrthoDB" id="4823039at2"/>
<dbReference type="Gene3D" id="1.10.357.10">
    <property type="entry name" value="Tetracycline Repressor, domain 2"/>
    <property type="match status" value="1"/>
</dbReference>
<reference evidence="4 5" key="1">
    <citation type="submission" date="2018-11" db="EMBL/GenBank/DDBJ databases">
        <authorList>
            <person name="Li F."/>
        </authorList>
    </citation>
    <scope>NUCLEOTIDE SEQUENCE [LARGE SCALE GENOMIC DNA]</scope>
    <source>
        <strain evidence="4 5">Gsoil 097</strain>
    </source>
</reference>
<accession>A0A3N0CH69</accession>
<keyword evidence="5" id="KW-1185">Reference proteome</keyword>
<keyword evidence="1 2" id="KW-0238">DNA-binding</keyword>
<evidence type="ECO:0000256" key="1">
    <source>
        <dbReference type="ARBA" id="ARBA00023125"/>
    </source>
</evidence>
<dbReference type="AlphaFoldDB" id="A0A3N0CH69"/>
<dbReference type="GO" id="GO:0003700">
    <property type="term" value="F:DNA-binding transcription factor activity"/>
    <property type="evidence" value="ECO:0007669"/>
    <property type="project" value="TreeGrafter"/>
</dbReference>
<name>A0A3N0CH69_9ACTN</name>
<evidence type="ECO:0000313" key="4">
    <source>
        <dbReference type="EMBL" id="RNL62797.1"/>
    </source>
</evidence>
<evidence type="ECO:0000259" key="3">
    <source>
        <dbReference type="PROSITE" id="PS50977"/>
    </source>
</evidence>
<dbReference type="SUPFAM" id="SSF46689">
    <property type="entry name" value="Homeodomain-like"/>
    <property type="match status" value="1"/>
</dbReference>
<dbReference type="InterPro" id="IPR036271">
    <property type="entry name" value="Tet_transcr_reg_TetR-rel_C_sf"/>
</dbReference>
<dbReference type="Pfam" id="PF00440">
    <property type="entry name" value="TetR_N"/>
    <property type="match status" value="1"/>
</dbReference>
<dbReference type="SUPFAM" id="SSF48498">
    <property type="entry name" value="Tetracyclin repressor-like, C-terminal domain"/>
    <property type="match status" value="1"/>
</dbReference>
<protein>
    <submittedName>
        <fullName evidence="4">TetR/AcrR family transcriptional regulator</fullName>
    </submittedName>
</protein>
<dbReference type="RefSeq" id="WP_123228091.1">
    <property type="nucleotide sequence ID" value="NZ_RJSE01000007.1"/>
</dbReference>
<dbReference type="PRINTS" id="PR00455">
    <property type="entry name" value="HTHTETR"/>
</dbReference>
<dbReference type="InterPro" id="IPR050109">
    <property type="entry name" value="HTH-type_TetR-like_transc_reg"/>
</dbReference>
<dbReference type="PROSITE" id="PS50977">
    <property type="entry name" value="HTH_TETR_2"/>
    <property type="match status" value="1"/>
</dbReference>
<dbReference type="PANTHER" id="PTHR30055">
    <property type="entry name" value="HTH-TYPE TRANSCRIPTIONAL REGULATOR RUTR"/>
    <property type="match status" value="1"/>
</dbReference>